<dbReference type="InterPro" id="IPR019734">
    <property type="entry name" value="TPR_rpt"/>
</dbReference>
<feature type="region of interest" description="Disordered" evidence="4">
    <location>
        <begin position="306"/>
        <end position="325"/>
    </location>
</feature>
<dbReference type="HOGENOM" id="CLU_272343_0_0_12"/>
<dbReference type="OrthoDB" id="343097at2"/>
<keyword evidence="5" id="KW-0472">Membrane</keyword>
<keyword evidence="5" id="KW-1133">Transmembrane helix</keyword>
<evidence type="ECO:0008006" key="8">
    <source>
        <dbReference type="Google" id="ProtNLM"/>
    </source>
</evidence>
<dbReference type="PROSITE" id="PS50005">
    <property type="entry name" value="TPR"/>
    <property type="match status" value="1"/>
</dbReference>
<dbReference type="PATRIC" id="fig|869212.3.peg.552"/>
<dbReference type="InterPro" id="IPR011990">
    <property type="entry name" value="TPR-like_helical_dom_sf"/>
</dbReference>
<dbReference type="RefSeq" id="WP_014801747.1">
    <property type="nucleotide sequence ID" value="NC_018020.1"/>
</dbReference>
<reference evidence="6 7" key="1">
    <citation type="submission" date="2012-06" db="EMBL/GenBank/DDBJ databases">
        <title>The complete chromosome of genome of Turneriella parva DSM 21527.</title>
        <authorList>
            <consortium name="US DOE Joint Genome Institute (JGI-PGF)"/>
            <person name="Lucas S."/>
            <person name="Han J."/>
            <person name="Lapidus A."/>
            <person name="Bruce D."/>
            <person name="Goodwin L."/>
            <person name="Pitluck S."/>
            <person name="Peters L."/>
            <person name="Kyrpides N."/>
            <person name="Mavromatis K."/>
            <person name="Ivanova N."/>
            <person name="Mikhailova N."/>
            <person name="Chertkov O."/>
            <person name="Detter J.C."/>
            <person name="Tapia R."/>
            <person name="Han C."/>
            <person name="Land M."/>
            <person name="Hauser L."/>
            <person name="Markowitz V."/>
            <person name="Cheng J.-F."/>
            <person name="Hugenholtz P."/>
            <person name="Woyke T."/>
            <person name="Wu D."/>
            <person name="Gronow S."/>
            <person name="Wellnitz S."/>
            <person name="Brambilla E."/>
            <person name="Klenk H.-P."/>
            <person name="Eisen J.A."/>
        </authorList>
    </citation>
    <scope>NUCLEOTIDE SEQUENCE [LARGE SCALE GENOMIC DNA]</scope>
    <source>
        <strain evidence="7">ATCC BAA-1111 / DSM 21527 / NCTC 11395 / H</strain>
    </source>
</reference>
<evidence type="ECO:0000313" key="6">
    <source>
        <dbReference type="EMBL" id="AFM11229.1"/>
    </source>
</evidence>
<evidence type="ECO:0000256" key="2">
    <source>
        <dbReference type="ARBA" id="ARBA00022803"/>
    </source>
</evidence>
<dbReference type="AlphaFoldDB" id="I4B1S2"/>
<protein>
    <recommendedName>
        <fullName evidence="8">Tetratricopeptide repeat protein</fullName>
    </recommendedName>
</protein>
<feature type="compositionally biased region" description="Low complexity" evidence="4">
    <location>
        <begin position="291"/>
        <end position="300"/>
    </location>
</feature>
<dbReference type="Gene3D" id="1.25.40.10">
    <property type="entry name" value="Tetratricopeptide repeat domain"/>
    <property type="match status" value="2"/>
</dbReference>
<sequence>MAEEQPKEPVTYTEEELATISELTDFFKRAPGQVELDAGAQGDDEGIGEPDETLNIDGGDDAPAVDAAPPKRPIADLSKFDDVLDLDLNNFDTPAATAEPQDVPLEAGEAPAPDFDAGAMDFGAPGDLGDLPAGGGDLAPAADFSTDLPADDAAAAGGELDFAFPDSGDAAPAADADALPGLPDDGFDLPPATSDAPTAETGEGDFDFAAPADLPADTPADDFGLPATDDFSFDAPAPTADADPGAGTDDFGADFGAPSADADLPPADSFDLPVDSGADLPGAPDLGDTGSDFNFDAPAADNFGAGGDDFGAASPDMGDFSSAPAAQDDAFNFESSAPSLDDLSPEVALGGGAAALGAGSLSSDLSSLAAEESATVDPATLRRVRETLRSFSAPLRRRLSKALLDENMKPADSAELMRLLSEEASAHEVGAWLDSKAIAEVADESESGNAAGPRIIMARPEYTDEGLARQERLIKLTRFGAIAAFVLITLVGGVYFSLLKPMFYRNAVAKGRDMIMQRGASAIPEAEKQFEKALSYYDKDTYAYLQYADAYRYKGLYEEAFSKLFAELKLPGNAPAARAGDKEIRSSAELFGSVKRVPVVAYAGGDNAIAVNGTQLAMGKKGAYVISHLDNKKDEAQVLIALGQFHSNPSRRFAREAYKNNFLGADYYRRVLMSNPATPAFKKEEMIDRAVMGIGDIFYHEKEYDRSLDYYKKIVDKDHDHVAAHAGILKALLKLHKLNDDPRMVIQHHTLVRSKKIENKLPMYIRARLAAFYIDLPAENELRVKYNISPSNMLSGQQLKTRADDLLNSIFASSETDSFGVKHEGSKFAEGYYQRARSFAKDKNQVRMALKQFEYAYHYDPRHFMALNDRAEILMSLSDYSGALELLKLAKQQSTPEKLAELGENEQDETLSDAPVGIIAFNTGKSMYLDAMRDLSNSATWFRLKEVQKYRSQSDTGTGALMAQLDRVETEFNEARSLGLSGTKVESELLYFSGWSRFVRNDHRGALADWEKIDPEKAASLPNLSLAQSHCYYRLAVEETARAQREKYLDSALGLLFYSQDRYNARVNSITRIDSGNDKHARLVSNLAIIENNIGAIYEMLDDEQKSLMHYWKSVENSKRIGQENEIANLNIRLSFKRKSLGESESYPVIMDFVPPLPDEI</sequence>
<feature type="compositionally biased region" description="Low complexity" evidence="4">
    <location>
        <begin position="151"/>
        <end position="192"/>
    </location>
</feature>
<dbReference type="EMBL" id="CP002959">
    <property type="protein sequence ID" value="AFM11229.1"/>
    <property type="molecule type" value="Genomic_DNA"/>
</dbReference>
<dbReference type="InterPro" id="IPR051685">
    <property type="entry name" value="Ycf3/AcsC/BcsC/TPR_MFPF"/>
</dbReference>
<gene>
    <name evidence="6" type="ordered locus">Turpa_0577</name>
</gene>
<evidence type="ECO:0000256" key="4">
    <source>
        <dbReference type="SAM" id="MobiDB-lite"/>
    </source>
</evidence>
<evidence type="ECO:0000256" key="1">
    <source>
        <dbReference type="ARBA" id="ARBA00022737"/>
    </source>
</evidence>
<dbReference type="SUPFAM" id="SSF48452">
    <property type="entry name" value="TPR-like"/>
    <property type="match status" value="1"/>
</dbReference>
<proteinExistence type="predicted"/>
<keyword evidence="1" id="KW-0677">Repeat</keyword>
<feature type="repeat" description="TPR" evidence="3">
    <location>
        <begin position="688"/>
        <end position="721"/>
    </location>
</feature>
<evidence type="ECO:0000313" key="7">
    <source>
        <dbReference type="Proteomes" id="UP000006048"/>
    </source>
</evidence>
<organism evidence="6 7">
    <name type="scientific">Turneriella parva (strain ATCC BAA-1111 / DSM 21527 / NCTC 11395 / H)</name>
    <name type="common">Leptospira parva</name>
    <dbReference type="NCBI Taxonomy" id="869212"/>
    <lineage>
        <taxon>Bacteria</taxon>
        <taxon>Pseudomonadati</taxon>
        <taxon>Spirochaetota</taxon>
        <taxon>Spirochaetia</taxon>
        <taxon>Leptospirales</taxon>
        <taxon>Leptospiraceae</taxon>
        <taxon>Turneriella</taxon>
    </lineage>
</organism>
<keyword evidence="5" id="KW-0812">Transmembrane</keyword>
<feature type="compositionally biased region" description="Acidic residues" evidence="4">
    <location>
        <begin position="42"/>
        <end position="60"/>
    </location>
</feature>
<dbReference type="SMART" id="SM00028">
    <property type="entry name" value="TPR"/>
    <property type="match status" value="4"/>
</dbReference>
<keyword evidence="2 3" id="KW-0802">TPR repeat</keyword>
<evidence type="ECO:0000256" key="5">
    <source>
        <dbReference type="SAM" id="Phobius"/>
    </source>
</evidence>
<dbReference type="Proteomes" id="UP000006048">
    <property type="component" value="Chromosome"/>
</dbReference>
<keyword evidence="7" id="KW-1185">Reference proteome</keyword>
<dbReference type="PANTHER" id="PTHR44943:SF8">
    <property type="entry name" value="TPR REPEAT-CONTAINING PROTEIN MJ0263"/>
    <property type="match status" value="1"/>
</dbReference>
<feature type="transmembrane region" description="Helical" evidence="5">
    <location>
        <begin position="479"/>
        <end position="498"/>
    </location>
</feature>
<evidence type="ECO:0000256" key="3">
    <source>
        <dbReference type="PROSITE-ProRule" id="PRU00339"/>
    </source>
</evidence>
<dbReference type="KEGG" id="tpx:Turpa_0577"/>
<dbReference type="PANTHER" id="PTHR44943">
    <property type="entry name" value="CELLULOSE SYNTHASE OPERON PROTEIN C"/>
    <property type="match status" value="1"/>
</dbReference>
<name>I4B1S2_TURPD</name>
<feature type="region of interest" description="Disordered" evidence="4">
    <location>
        <begin position="91"/>
        <end position="300"/>
    </location>
</feature>
<feature type="compositionally biased region" description="Low complexity" evidence="4">
    <location>
        <begin position="207"/>
        <end position="273"/>
    </location>
</feature>
<accession>I4B1S2</accession>
<feature type="region of interest" description="Disordered" evidence="4">
    <location>
        <begin position="32"/>
        <end position="74"/>
    </location>
</feature>
<dbReference type="Pfam" id="PF13432">
    <property type="entry name" value="TPR_16"/>
    <property type="match status" value="1"/>
</dbReference>
<dbReference type="STRING" id="869212.Turpa_0577"/>